<dbReference type="Gene3D" id="3.30.360.10">
    <property type="entry name" value="Dihydrodipicolinate Reductase, domain 2"/>
    <property type="match status" value="1"/>
</dbReference>
<organism evidence="18 19">
    <name type="scientific">Desulfallas thermosapovorans DSM 6562</name>
    <dbReference type="NCBI Taxonomy" id="1121431"/>
    <lineage>
        <taxon>Bacteria</taxon>
        <taxon>Bacillati</taxon>
        <taxon>Bacillota</taxon>
        <taxon>Clostridia</taxon>
        <taxon>Eubacteriales</taxon>
        <taxon>Desulfallaceae</taxon>
        <taxon>Desulfallas</taxon>
    </lineage>
</organism>
<dbReference type="SUPFAM" id="SSF55347">
    <property type="entry name" value="Glyceraldehyde-3-phosphate dehydrogenase-like, C-terminal domain"/>
    <property type="match status" value="1"/>
</dbReference>
<dbReference type="AlphaFoldDB" id="A0A5S5A039"/>
<evidence type="ECO:0000259" key="17">
    <source>
        <dbReference type="SMART" id="SM00859"/>
    </source>
</evidence>
<evidence type="ECO:0000256" key="9">
    <source>
        <dbReference type="ARBA" id="ARBA00022857"/>
    </source>
</evidence>
<dbReference type="GO" id="GO:0009097">
    <property type="term" value="P:isoleucine biosynthetic process"/>
    <property type="evidence" value="ECO:0007669"/>
    <property type="project" value="UniProtKB-UniRule"/>
</dbReference>
<dbReference type="GO" id="GO:0019877">
    <property type="term" value="P:diaminopimelate biosynthetic process"/>
    <property type="evidence" value="ECO:0007669"/>
    <property type="project" value="UniProtKB-UniRule"/>
</dbReference>
<dbReference type="GO" id="GO:0009088">
    <property type="term" value="P:threonine biosynthetic process"/>
    <property type="evidence" value="ECO:0007669"/>
    <property type="project" value="UniProtKB-UniRule"/>
</dbReference>
<dbReference type="UniPathway" id="UPA00051">
    <property type="reaction ID" value="UER00464"/>
</dbReference>
<keyword evidence="12 15" id="KW-0457">Lysine biosynthesis</keyword>
<keyword evidence="19" id="KW-1185">Reference proteome</keyword>
<evidence type="ECO:0000256" key="15">
    <source>
        <dbReference type="HAMAP-Rule" id="MF_02121"/>
    </source>
</evidence>
<evidence type="ECO:0000256" key="1">
    <source>
        <dbReference type="ARBA" id="ARBA00005021"/>
    </source>
</evidence>
<feature type="binding site" evidence="15">
    <location>
        <position position="314"/>
    </location>
    <ligand>
        <name>NADP(+)</name>
        <dbReference type="ChEBI" id="CHEBI:58349"/>
    </ligand>
</feature>
<proteinExistence type="inferred from homology"/>
<comment type="pathway">
    <text evidence="2 15">Amino-acid biosynthesis; L-lysine biosynthesis via DAP pathway; (S)-tetrahydrodipicolinate from L-aspartate: step 2/4.</text>
</comment>
<keyword evidence="9 15" id="KW-0521">NADP</keyword>
<dbReference type="GO" id="GO:0004073">
    <property type="term" value="F:aspartate-semialdehyde dehydrogenase activity"/>
    <property type="evidence" value="ECO:0007669"/>
    <property type="project" value="UniProtKB-UniRule"/>
</dbReference>
<dbReference type="UniPathway" id="UPA00050">
    <property type="reaction ID" value="UER00463"/>
</dbReference>
<dbReference type="InterPro" id="IPR012080">
    <property type="entry name" value="Asp_semialdehyde_DH"/>
</dbReference>
<dbReference type="EC" id="1.2.1.11" evidence="6 15"/>
<dbReference type="GO" id="GO:0050661">
    <property type="term" value="F:NADP binding"/>
    <property type="evidence" value="ECO:0007669"/>
    <property type="project" value="UniProtKB-UniRule"/>
</dbReference>
<comment type="similarity">
    <text evidence="4 15">Belongs to the aspartate-semialdehyde dehydrogenase family.</text>
</comment>
<evidence type="ECO:0000256" key="3">
    <source>
        <dbReference type="ARBA" id="ARBA00005097"/>
    </source>
</evidence>
<feature type="binding site" evidence="15">
    <location>
        <begin position="12"/>
        <end position="15"/>
    </location>
    <ligand>
        <name>NADP(+)</name>
        <dbReference type="ChEBI" id="CHEBI:58349"/>
    </ligand>
</feature>
<evidence type="ECO:0000256" key="12">
    <source>
        <dbReference type="ARBA" id="ARBA00023154"/>
    </source>
</evidence>
<evidence type="ECO:0000313" key="19">
    <source>
        <dbReference type="Proteomes" id="UP000323166"/>
    </source>
</evidence>
<feature type="domain" description="Semialdehyde dehydrogenase NAD-binding" evidence="17">
    <location>
        <begin position="5"/>
        <end position="119"/>
    </location>
</feature>
<protein>
    <recommendedName>
        <fullName evidence="6 15">Aspartate-semialdehyde dehydrogenase</fullName>
        <shortName evidence="15">ASA dehydrogenase</shortName>
        <shortName evidence="15">ASADH</shortName>
        <ecNumber evidence="6 15">1.2.1.11</ecNumber>
    </recommendedName>
    <alternativeName>
        <fullName evidence="15">Aspartate-beta-semialdehyde dehydrogenase</fullName>
    </alternativeName>
</protein>
<comment type="caution">
    <text evidence="15">Lacks conserved residue(s) required for the propagation of feature annotation.</text>
</comment>
<dbReference type="GO" id="GO:0051287">
    <property type="term" value="F:NAD binding"/>
    <property type="evidence" value="ECO:0007669"/>
    <property type="project" value="InterPro"/>
</dbReference>
<dbReference type="NCBIfam" id="TIGR01296">
    <property type="entry name" value="asd_B"/>
    <property type="match status" value="1"/>
</dbReference>
<sequence length="339" mass="36948">MANYKVIIVGASGAVGQEMLQVLDERNFPVGDLKLCATARSAGKKMLFKGKTYTVEETTPDSFDGMDIALFAGGAASTEFGPLAAEKGVVVIDNSSHFRLDPQVPLVVPEVNPEDVKEHKGIIANPNCSTIIMVVPLKAIYDAAGVKRVVVSTYQAVSGAGAEGITELTNHTRAALDGGQVVPSKFQYQIAFNLIPHIDVFQEMDYTKEEWKMVKETHKILHDDTVGITATTVRVPVYRSHSESVNIETERKITAKEAKEILANFPGVIVQDNPSNKEYPMPLYTSGKDEVFVGRIREDNSLDKGLNLWVVADQLRKGAATNAVQIAELVIKYGCLGKR</sequence>
<evidence type="ECO:0000256" key="5">
    <source>
        <dbReference type="ARBA" id="ARBA00011738"/>
    </source>
</evidence>
<dbReference type="InterPro" id="IPR005986">
    <property type="entry name" value="Asp_semialdehyde_DH_beta"/>
</dbReference>
<dbReference type="Pfam" id="PF02774">
    <property type="entry name" value="Semialdhyde_dhC"/>
    <property type="match status" value="1"/>
</dbReference>
<dbReference type="InterPro" id="IPR012280">
    <property type="entry name" value="Semialdhyde_DH_dimer_dom"/>
</dbReference>
<dbReference type="HAMAP" id="MF_02121">
    <property type="entry name" value="ASADH"/>
    <property type="match status" value="1"/>
</dbReference>
<dbReference type="PIRSF" id="PIRSF000148">
    <property type="entry name" value="ASA_dh"/>
    <property type="match status" value="1"/>
</dbReference>
<evidence type="ECO:0000256" key="11">
    <source>
        <dbReference type="ARBA" id="ARBA00023002"/>
    </source>
</evidence>
<evidence type="ECO:0000256" key="16">
    <source>
        <dbReference type="PIRSR" id="PIRSR000148-1"/>
    </source>
</evidence>
<keyword evidence="11 15" id="KW-0560">Oxidoreductase</keyword>
<accession>A0A5S5A039</accession>
<dbReference type="Gene3D" id="3.40.50.720">
    <property type="entry name" value="NAD(P)-binding Rossmann-like Domain"/>
    <property type="match status" value="1"/>
</dbReference>
<dbReference type="Proteomes" id="UP000323166">
    <property type="component" value="Unassembled WGS sequence"/>
</dbReference>
<keyword evidence="7 15" id="KW-0028">Amino-acid biosynthesis</keyword>
<evidence type="ECO:0000256" key="2">
    <source>
        <dbReference type="ARBA" id="ARBA00005076"/>
    </source>
</evidence>
<evidence type="ECO:0000256" key="4">
    <source>
        <dbReference type="ARBA" id="ARBA00010584"/>
    </source>
</evidence>
<feature type="binding site" evidence="15">
    <location>
        <position position="155"/>
    </location>
    <ligand>
        <name>substrate</name>
    </ligand>
</feature>
<evidence type="ECO:0000256" key="8">
    <source>
        <dbReference type="ARBA" id="ARBA00022697"/>
    </source>
</evidence>
<evidence type="ECO:0000256" key="14">
    <source>
        <dbReference type="ARBA" id="ARBA00047891"/>
    </source>
</evidence>
<feature type="binding site" evidence="15">
    <location>
        <begin position="40"/>
        <end position="41"/>
    </location>
    <ligand>
        <name>NADP(+)</name>
        <dbReference type="ChEBI" id="CHEBI:58349"/>
    </ligand>
</feature>
<dbReference type="CDD" id="cd02316">
    <property type="entry name" value="VcASADH2_like_N"/>
    <property type="match status" value="1"/>
</dbReference>
<comment type="subunit">
    <text evidence="5 15">Homodimer.</text>
</comment>
<dbReference type="SMART" id="SM00859">
    <property type="entry name" value="Semialdhyde_dh"/>
    <property type="match status" value="1"/>
</dbReference>
<dbReference type="GO" id="GO:0046983">
    <property type="term" value="F:protein dimerization activity"/>
    <property type="evidence" value="ECO:0007669"/>
    <property type="project" value="InterPro"/>
</dbReference>
<evidence type="ECO:0000313" key="18">
    <source>
        <dbReference type="EMBL" id="TYO97870.1"/>
    </source>
</evidence>
<evidence type="ECO:0000256" key="6">
    <source>
        <dbReference type="ARBA" id="ARBA00013120"/>
    </source>
</evidence>
<dbReference type="GO" id="GO:0009089">
    <property type="term" value="P:lysine biosynthetic process via diaminopimelate"/>
    <property type="evidence" value="ECO:0007669"/>
    <property type="project" value="UniProtKB-UniRule"/>
</dbReference>
<dbReference type="InterPro" id="IPR036291">
    <property type="entry name" value="NAD(P)-bd_dom_sf"/>
</dbReference>
<dbReference type="Pfam" id="PF01118">
    <property type="entry name" value="Semialdhyde_dh"/>
    <property type="match status" value="1"/>
</dbReference>
<evidence type="ECO:0000256" key="13">
    <source>
        <dbReference type="ARBA" id="ARBA00023167"/>
    </source>
</evidence>
<feature type="active site" description="Acyl-thioester intermediate" evidence="15 16">
    <location>
        <position position="128"/>
    </location>
</feature>
<feature type="binding site" evidence="15">
    <location>
        <begin position="158"/>
        <end position="159"/>
    </location>
    <ligand>
        <name>NADP(+)</name>
        <dbReference type="ChEBI" id="CHEBI:58349"/>
    </ligand>
</feature>
<comment type="function">
    <text evidence="15">Catalyzes the NADPH-dependent formation of L-aspartate-semialdehyde (L-ASA) by the reductive dephosphorylation of L-aspartyl-4-phosphate.</text>
</comment>
<dbReference type="InterPro" id="IPR000534">
    <property type="entry name" value="Semialdehyde_DH_NAD-bd"/>
</dbReference>
<keyword evidence="8 15" id="KW-0791">Threonine biosynthesis</keyword>
<comment type="pathway">
    <text evidence="1 15">Amino-acid biosynthesis; L-methionine biosynthesis via de novo pathway; L-homoserine from L-aspartate: step 2/3.</text>
</comment>
<dbReference type="PANTHER" id="PTHR46278">
    <property type="entry name" value="DEHYDROGENASE, PUTATIVE-RELATED"/>
    <property type="match status" value="1"/>
</dbReference>
<dbReference type="GO" id="GO:0071266">
    <property type="term" value="P:'de novo' L-methionine biosynthetic process"/>
    <property type="evidence" value="ECO:0007669"/>
    <property type="project" value="UniProtKB-UniRule"/>
</dbReference>
<dbReference type="CDD" id="cd18131">
    <property type="entry name" value="ASADH_C_bac_euk_like"/>
    <property type="match status" value="1"/>
</dbReference>
<feature type="binding site" evidence="15">
    <location>
        <position position="234"/>
    </location>
    <ligand>
        <name>substrate</name>
    </ligand>
</feature>
<keyword evidence="10 15" id="KW-0220">Diaminopimelate biosynthesis</keyword>
<feature type="active site" description="Proton acceptor" evidence="15 16">
    <location>
        <position position="241"/>
    </location>
</feature>
<evidence type="ECO:0000256" key="7">
    <source>
        <dbReference type="ARBA" id="ARBA00022605"/>
    </source>
</evidence>
<dbReference type="SUPFAM" id="SSF51735">
    <property type="entry name" value="NAD(P)-binding Rossmann-fold domains"/>
    <property type="match status" value="1"/>
</dbReference>
<evidence type="ECO:0000256" key="10">
    <source>
        <dbReference type="ARBA" id="ARBA00022915"/>
    </source>
</evidence>
<feature type="binding site" evidence="15">
    <location>
        <position position="99"/>
    </location>
    <ligand>
        <name>phosphate</name>
        <dbReference type="ChEBI" id="CHEBI:43474"/>
    </ligand>
</feature>
<keyword evidence="13 15" id="KW-0486">Methionine biosynthesis</keyword>
<dbReference type="EMBL" id="VNHM01000001">
    <property type="protein sequence ID" value="TYO97870.1"/>
    <property type="molecule type" value="Genomic_DNA"/>
</dbReference>
<dbReference type="UniPathway" id="UPA00034">
    <property type="reaction ID" value="UER00016"/>
</dbReference>
<comment type="catalytic activity">
    <reaction evidence="14 15">
        <text>L-aspartate 4-semialdehyde + phosphate + NADP(+) = 4-phospho-L-aspartate + NADPH + H(+)</text>
        <dbReference type="Rhea" id="RHEA:24284"/>
        <dbReference type="ChEBI" id="CHEBI:15378"/>
        <dbReference type="ChEBI" id="CHEBI:43474"/>
        <dbReference type="ChEBI" id="CHEBI:57535"/>
        <dbReference type="ChEBI" id="CHEBI:57783"/>
        <dbReference type="ChEBI" id="CHEBI:58349"/>
        <dbReference type="ChEBI" id="CHEBI:537519"/>
        <dbReference type="EC" id="1.2.1.11"/>
    </reaction>
</comment>
<gene>
    <name evidence="15" type="primary">asd</name>
    <name evidence="18" type="ORF">LX24_00154</name>
</gene>
<name>A0A5S5A039_9FIRM</name>
<comment type="pathway">
    <text evidence="3 15">Amino-acid biosynthesis; L-threonine biosynthesis; L-threonine from L-aspartate: step 2/5.</text>
</comment>
<comment type="caution">
    <text evidence="18">The sequence shown here is derived from an EMBL/GenBank/DDBJ whole genome shotgun (WGS) entry which is preliminary data.</text>
</comment>
<dbReference type="RefSeq" id="WP_166510228.1">
    <property type="nucleotide sequence ID" value="NZ_VNHM01000001.1"/>
</dbReference>
<dbReference type="NCBIfam" id="NF011456">
    <property type="entry name" value="PRK14874.1"/>
    <property type="match status" value="1"/>
</dbReference>
<reference evidence="18 19" key="1">
    <citation type="submission" date="2019-07" db="EMBL/GenBank/DDBJ databases">
        <title>Genomic Encyclopedia of Type Strains, Phase I: the one thousand microbial genomes (KMG-I) project.</title>
        <authorList>
            <person name="Kyrpides N."/>
        </authorList>
    </citation>
    <scope>NUCLEOTIDE SEQUENCE [LARGE SCALE GENOMIC DNA]</scope>
    <source>
        <strain evidence="18 19">DSM 6562</strain>
    </source>
</reference>
<dbReference type="PANTHER" id="PTHR46278:SF2">
    <property type="entry name" value="ASPARTATE-SEMIALDEHYDE DEHYDROGENASE"/>
    <property type="match status" value="1"/>
</dbReference>